<dbReference type="OrthoDB" id="10382046at2759"/>
<dbReference type="Proteomes" id="UP000193920">
    <property type="component" value="Unassembled WGS sequence"/>
</dbReference>
<gene>
    <name evidence="1" type="ORF">LY90DRAFT_671913</name>
</gene>
<evidence type="ECO:0000313" key="2">
    <source>
        <dbReference type="Proteomes" id="UP000193920"/>
    </source>
</evidence>
<proteinExistence type="predicted"/>
<dbReference type="AlphaFoldDB" id="A0A1Y2C4X9"/>
<dbReference type="EMBL" id="MCOG01000121">
    <property type="protein sequence ID" value="ORY42079.1"/>
    <property type="molecule type" value="Genomic_DNA"/>
</dbReference>
<evidence type="ECO:0000313" key="1">
    <source>
        <dbReference type="EMBL" id="ORY42079.1"/>
    </source>
</evidence>
<sequence>MATYEMKFMFEWCVEDLVWSVNKASYEKYGYPIKTSLLPISQELKDEMIRLGQLHNDALNWDDPGSGLIWSKEQISEFLKEAKKAYDRLCKELGPDYKVKLMLEM</sequence>
<reference evidence="1 2" key="1">
    <citation type="submission" date="2016-08" db="EMBL/GenBank/DDBJ databases">
        <title>A Parts List for Fungal Cellulosomes Revealed by Comparative Genomics.</title>
        <authorList>
            <consortium name="DOE Joint Genome Institute"/>
            <person name="Haitjema C.H."/>
            <person name="Gilmore S.P."/>
            <person name="Henske J.K."/>
            <person name="Solomon K.V."/>
            <person name="De Groot R."/>
            <person name="Kuo A."/>
            <person name="Mondo S.J."/>
            <person name="Salamov A.A."/>
            <person name="Labutti K."/>
            <person name="Zhao Z."/>
            <person name="Chiniquy J."/>
            <person name="Barry K."/>
            <person name="Brewer H.M."/>
            <person name="Purvine S.O."/>
            <person name="Wright A.T."/>
            <person name="Boxma B."/>
            <person name="Van Alen T."/>
            <person name="Hackstein J.H."/>
            <person name="Baker S.E."/>
            <person name="Grigoriev I.V."/>
            <person name="O'Malley M.A."/>
        </authorList>
    </citation>
    <scope>NUCLEOTIDE SEQUENCE [LARGE SCALE GENOMIC DNA]</scope>
    <source>
        <strain evidence="1 2">G1</strain>
    </source>
</reference>
<organism evidence="1 2">
    <name type="scientific">Neocallimastix californiae</name>
    <dbReference type="NCBI Taxonomy" id="1754190"/>
    <lineage>
        <taxon>Eukaryota</taxon>
        <taxon>Fungi</taxon>
        <taxon>Fungi incertae sedis</taxon>
        <taxon>Chytridiomycota</taxon>
        <taxon>Chytridiomycota incertae sedis</taxon>
        <taxon>Neocallimastigomycetes</taxon>
        <taxon>Neocallimastigales</taxon>
        <taxon>Neocallimastigaceae</taxon>
        <taxon>Neocallimastix</taxon>
    </lineage>
</organism>
<comment type="caution">
    <text evidence="1">The sequence shown here is derived from an EMBL/GenBank/DDBJ whole genome shotgun (WGS) entry which is preliminary data.</text>
</comment>
<protein>
    <submittedName>
        <fullName evidence="1">Uncharacterized protein</fullName>
    </submittedName>
</protein>
<name>A0A1Y2C4X9_9FUNG</name>
<accession>A0A1Y2C4X9</accession>
<keyword evidence="2" id="KW-1185">Reference proteome</keyword>